<dbReference type="STRING" id="1611254.A0A2G5SHY1"/>
<dbReference type="Pfam" id="PF17906">
    <property type="entry name" value="HTH_48"/>
    <property type="match status" value="1"/>
</dbReference>
<protein>
    <recommendedName>
        <fullName evidence="1">Mos1 transposase HTH domain-containing protein</fullName>
    </recommendedName>
</protein>
<dbReference type="CDD" id="cd22150">
    <property type="entry name" value="F-box_CeFBXA-like"/>
    <property type="match status" value="1"/>
</dbReference>
<dbReference type="AlphaFoldDB" id="A0A2G5SHY1"/>
<comment type="caution">
    <text evidence="2">The sequence shown here is derived from an EMBL/GenBank/DDBJ whole genome shotgun (WGS) entry which is preliminary data.</text>
</comment>
<feature type="domain" description="Mos1 transposase HTH" evidence="1">
    <location>
        <begin position="16"/>
        <end position="59"/>
    </location>
</feature>
<evidence type="ECO:0000313" key="3">
    <source>
        <dbReference type="Proteomes" id="UP000230233"/>
    </source>
</evidence>
<proteinExistence type="predicted"/>
<dbReference type="Proteomes" id="UP000230233">
    <property type="component" value="Unassembled WGS sequence"/>
</dbReference>
<organism evidence="2 3">
    <name type="scientific">Caenorhabditis nigoni</name>
    <dbReference type="NCBI Taxonomy" id="1611254"/>
    <lineage>
        <taxon>Eukaryota</taxon>
        <taxon>Metazoa</taxon>
        <taxon>Ecdysozoa</taxon>
        <taxon>Nematoda</taxon>
        <taxon>Chromadorea</taxon>
        <taxon>Rhabditida</taxon>
        <taxon>Rhabditina</taxon>
        <taxon>Rhabditomorpha</taxon>
        <taxon>Rhabditoidea</taxon>
        <taxon>Rhabditidae</taxon>
        <taxon>Peloderinae</taxon>
        <taxon>Caenorhabditis</taxon>
    </lineage>
</organism>
<keyword evidence="3" id="KW-1185">Reference proteome</keyword>
<reference evidence="3" key="1">
    <citation type="submission" date="2017-10" db="EMBL/GenBank/DDBJ databases">
        <title>Rapid genome shrinkage in a self-fertile nematode reveals novel sperm competition proteins.</title>
        <authorList>
            <person name="Yin D."/>
            <person name="Schwarz E.M."/>
            <person name="Thomas C.G."/>
            <person name="Felde R.L."/>
            <person name="Korf I.F."/>
            <person name="Cutter A.D."/>
            <person name="Schartner C.M."/>
            <person name="Ralston E.J."/>
            <person name="Meyer B.J."/>
            <person name="Haag E.S."/>
        </authorList>
    </citation>
    <scope>NUCLEOTIDE SEQUENCE [LARGE SCALE GENOMIC DNA]</scope>
    <source>
        <strain evidence="3">JU1422</strain>
    </source>
</reference>
<evidence type="ECO:0000313" key="2">
    <source>
        <dbReference type="EMBL" id="PIC14627.1"/>
    </source>
</evidence>
<dbReference type="InterPro" id="IPR041426">
    <property type="entry name" value="Mos1_HTH"/>
</dbReference>
<dbReference type="EMBL" id="PDUG01000007">
    <property type="protein sequence ID" value="PIC14627.1"/>
    <property type="molecule type" value="Genomic_DNA"/>
</dbReference>
<name>A0A2G5SHY1_9PELO</name>
<evidence type="ECO:0000259" key="1">
    <source>
        <dbReference type="Pfam" id="PF17906"/>
    </source>
</evidence>
<gene>
    <name evidence="2" type="ORF">B9Z55_026871</name>
</gene>
<dbReference type="OrthoDB" id="8056713at2759"/>
<sequence length="397" mass="46352">MDSKLGDIPKKDPKKLILDEFRSGKRIFESYNNFCKKMGSNFLDYPEFEFWFQRFSSGNFDLDYDRSQDPKYRTIEDIPVDIFEKICGNLKDDEKNNYWFTLRHVCKSFRAIVDSWTPPKFNNIEIYSYREQLISLRFNGFDISYVEKSEHLSEIGFSYHPNSLQSGNYRDLAIDDLTKILDVPGGCKLEKLKITEEIDNHFAQKLFEKIENCSKIHVGIVYLHIFRMEMIPVINILNLCQSIKEIDIQTSDLPNEEFTDKLKEITSLKNVEMVKIHNTSRDGEFWDPSSLNVPIITVVLTKTTVYKFIRLLKALLKSPHLKYCRVIAFVGKTEAFEDGLYKLGVRNDSADPDSDNYKYPIPDSDEFFEIHFSRKWGFHGGRTTFTGADIIRKSNSA</sequence>
<accession>A0A2G5SHY1</accession>